<evidence type="ECO:0000313" key="12">
    <source>
        <dbReference type="EMBL" id="GIJ51453.1"/>
    </source>
</evidence>
<comment type="caution">
    <text evidence="12">The sequence shown here is derived from an EMBL/GenBank/DDBJ whole genome shotgun (WGS) entry which is preliminary data.</text>
</comment>
<dbReference type="AlphaFoldDB" id="A0A8J3YVT4"/>
<dbReference type="GO" id="GO:0005737">
    <property type="term" value="C:cytoplasm"/>
    <property type="evidence" value="ECO:0007669"/>
    <property type="project" value="UniProtKB-SubCell"/>
</dbReference>
<dbReference type="SMART" id="SM00986">
    <property type="entry name" value="UDG"/>
    <property type="match status" value="1"/>
</dbReference>
<reference evidence="12" key="1">
    <citation type="submission" date="2021-01" db="EMBL/GenBank/DDBJ databases">
        <title>Whole genome shotgun sequence of Virgisporangium aliadipatigenens NBRC 105644.</title>
        <authorList>
            <person name="Komaki H."/>
            <person name="Tamura T."/>
        </authorList>
    </citation>
    <scope>NUCLEOTIDE SEQUENCE</scope>
    <source>
        <strain evidence="12">NBRC 105644</strain>
    </source>
</reference>
<dbReference type="NCBIfam" id="NF003592">
    <property type="entry name" value="PRK05254.1-5"/>
    <property type="match status" value="1"/>
</dbReference>
<dbReference type="GO" id="GO:0004844">
    <property type="term" value="F:uracil DNA N-glycosylase activity"/>
    <property type="evidence" value="ECO:0007669"/>
    <property type="project" value="UniProtKB-UniRule"/>
</dbReference>
<evidence type="ECO:0000256" key="6">
    <source>
        <dbReference type="ARBA" id="ARBA00022801"/>
    </source>
</evidence>
<comment type="subcellular location">
    <subcellularLocation>
        <location evidence="8">Cytoplasm</location>
    </subcellularLocation>
</comment>
<dbReference type="PROSITE" id="PS00130">
    <property type="entry name" value="U_DNA_GLYCOSYLASE"/>
    <property type="match status" value="1"/>
</dbReference>
<evidence type="ECO:0000313" key="13">
    <source>
        <dbReference type="Proteomes" id="UP000619260"/>
    </source>
</evidence>
<name>A0A8J3YVT4_9ACTN</name>
<dbReference type="GO" id="GO:0097510">
    <property type="term" value="P:base-excision repair, AP site formation via deaminated base removal"/>
    <property type="evidence" value="ECO:0007669"/>
    <property type="project" value="TreeGrafter"/>
</dbReference>
<dbReference type="Proteomes" id="UP000619260">
    <property type="component" value="Unassembled WGS sequence"/>
</dbReference>
<gene>
    <name evidence="12" type="primary">ung_2</name>
    <name evidence="8" type="synonym">ung</name>
    <name evidence="12" type="ORF">Val02_83390</name>
</gene>
<dbReference type="SMART" id="SM00987">
    <property type="entry name" value="UreE_C"/>
    <property type="match status" value="1"/>
</dbReference>
<evidence type="ECO:0000256" key="8">
    <source>
        <dbReference type="HAMAP-Rule" id="MF_00148"/>
    </source>
</evidence>
<dbReference type="NCBIfam" id="TIGR00628">
    <property type="entry name" value="ung"/>
    <property type="match status" value="1"/>
</dbReference>
<keyword evidence="6 8" id="KW-0378">Hydrolase</keyword>
<evidence type="ECO:0000256" key="5">
    <source>
        <dbReference type="ARBA" id="ARBA00022763"/>
    </source>
</evidence>
<comment type="function">
    <text evidence="2 8 10">Excises uracil residues from the DNA which can arise as a result of misincorporation of dUMP residues by DNA polymerase or due to deamination of cytosine.</text>
</comment>
<dbReference type="HAMAP" id="MF_00148">
    <property type="entry name" value="UDG"/>
    <property type="match status" value="1"/>
</dbReference>
<feature type="domain" description="Uracil-DNA glycosylase-like" evidence="11">
    <location>
        <begin position="65"/>
        <end position="224"/>
    </location>
</feature>
<dbReference type="InterPro" id="IPR005122">
    <property type="entry name" value="Uracil-DNA_glycosylase-like"/>
</dbReference>
<dbReference type="Gene3D" id="3.40.470.10">
    <property type="entry name" value="Uracil-DNA glycosylase-like domain"/>
    <property type="match status" value="1"/>
</dbReference>
<evidence type="ECO:0000256" key="3">
    <source>
        <dbReference type="ARBA" id="ARBA00008184"/>
    </source>
</evidence>
<dbReference type="CDD" id="cd10027">
    <property type="entry name" value="UDG-F1-like"/>
    <property type="match status" value="1"/>
</dbReference>
<keyword evidence="5 8" id="KW-0227">DNA damage</keyword>
<feature type="active site" description="Proton acceptor" evidence="8 9">
    <location>
        <position position="80"/>
    </location>
</feature>
<evidence type="ECO:0000256" key="4">
    <source>
        <dbReference type="ARBA" id="ARBA00012030"/>
    </source>
</evidence>
<protein>
    <recommendedName>
        <fullName evidence="4 8">Uracil-DNA glycosylase</fullName>
        <shortName evidence="8">UDG</shortName>
        <ecNumber evidence="4 8">3.2.2.27</ecNumber>
    </recommendedName>
</protein>
<accession>A0A8J3YVT4</accession>
<dbReference type="EMBL" id="BOPF01000048">
    <property type="protein sequence ID" value="GIJ51453.1"/>
    <property type="molecule type" value="Genomic_DNA"/>
</dbReference>
<dbReference type="PANTHER" id="PTHR11264">
    <property type="entry name" value="URACIL-DNA GLYCOSYLASE"/>
    <property type="match status" value="1"/>
</dbReference>
<evidence type="ECO:0000256" key="1">
    <source>
        <dbReference type="ARBA" id="ARBA00001400"/>
    </source>
</evidence>
<keyword evidence="7 8" id="KW-0234">DNA repair</keyword>
<dbReference type="EC" id="3.2.2.27" evidence="4 8"/>
<dbReference type="SUPFAM" id="SSF52141">
    <property type="entry name" value="Uracil-DNA glycosylase-like"/>
    <property type="match status" value="1"/>
</dbReference>
<dbReference type="InterPro" id="IPR018085">
    <property type="entry name" value="Ura-DNA_Glyclase_AS"/>
</dbReference>
<organism evidence="12 13">
    <name type="scientific">Virgisporangium aliadipatigenens</name>
    <dbReference type="NCBI Taxonomy" id="741659"/>
    <lineage>
        <taxon>Bacteria</taxon>
        <taxon>Bacillati</taxon>
        <taxon>Actinomycetota</taxon>
        <taxon>Actinomycetes</taxon>
        <taxon>Micromonosporales</taxon>
        <taxon>Micromonosporaceae</taxon>
        <taxon>Virgisporangium</taxon>
    </lineage>
</organism>
<evidence type="ECO:0000256" key="2">
    <source>
        <dbReference type="ARBA" id="ARBA00002631"/>
    </source>
</evidence>
<keyword evidence="13" id="KW-1185">Reference proteome</keyword>
<dbReference type="InterPro" id="IPR002043">
    <property type="entry name" value="UDG_fam1"/>
</dbReference>
<dbReference type="NCBIfam" id="NF003589">
    <property type="entry name" value="PRK05254.1-2"/>
    <property type="match status" value="1"/>
</dbReference>
<dbReference type="PANTHER" id="PTHR11264:SF0">
    <property type="entry name" value="URACIL-DNA GLYCOSYLASE"/>
    <property type="match status" value="1"/>
</dbReference>
<proteinExistence type="inferred from homology"/>
<dbReference type="NCBIfam" id="NF003588">
    <property type="entry name" value="PRK05254.1-1"/>
    <property type="match status" value="1"/>
</dbReference>
<keyword evidence="8" id="KW-0963">Cytoplasm</keyword>
<dbReference type="InterPro" id="IPR036895">
    <property type="entry name" value="Uracil-DNA_glycosylase-like_sf"/>
</dbReference>
<evidence type="ECO:0000256" key="7">
    <source>
        <dbReference type="ARBA" id="ARBA00023204"/>
    </source>
</evidence>
<dbReference type="Pfam" id="PF03167">
    <property type="entry name" value="UDG"/>
    <property type="match status" value="1"/>
</dbReference>
<comment type="similarity">
    <text evidence="3 8 10">Belongs to the uracil-DNA glycosylase (UDG) superfamily. UNG family.</text>
</comment>
<comment type="catalytic activity">
    <reaction evidence="1 8 10">
        <text>Hydrolyzes single-stranded DNA or mismatched double-stranded DNA and polynucleotides, releasing free uracil.</text>
        <dbReference type="EC" id="3.2.2.27"/>
    </reaction>
</comment>
<evidence type="ECO:0000256" key="10">
    <source>
        <dbReference type="RuleBase" id="RU003780"/>
    </source>
</evidence>
<evidence type="ECO:0000259" key="11">
    <source>
        <dbReference type="SMART" id="SM00986"/>
    </source>
</evidence>
<sequence length="247" mass="27074">MTADTTTTGPKRPVYLLDFMPEDWRAALTPHVDRDTVARLSDFVVAEYRAGTVYPPKQEIFAAYRLCPLESTRVIILGQDPYMRRGQAHGLSFSVREGVPVPPSLRNVYQEMYDDLGVTPPPSGNLTAWARQGVLMLNAVLTVREGSPNSHKGRGWENVTDATIRALDELPRRIVFVLWGAAAKAKAPLITNPLHVVVKAGHPSPMNTSGFLGSRPFSKINAALVDAGTTPVRWSPAMPPPQRTPAE</sequence>
<evidence type="ECO:0000256" key="9">
    <source>
        <dbReference type="PROSITE-ProRule" id="PRU10072"/>
    </source>
</evidence>